<evidence type="ECO:0000313" key="3">
    <source>
        <dbReference type="Proteomes" id="UP000318538"/>
    </source>
</evidence>
<proteinExistence type="predicted"/>
<reference evidence="2 3" key="1">
    <citation type="submission" date="2019-02" db="EMBL/GenBank/DDBJ databases">
        <title>Deep-cultivation of Planctomycetes and their phenomic and genomic characterization uncovers novel biology.</title>
        <authorList>
            <person name="Wiegand S."/>
            <person name="Jogler M."/>
            <person name="Boedeker C."/>
            <person name="Pinto D."/>
            <person name="Vollmers J."/>
            <person name="Rivas-Marin E."/>
            <person name="Kohn T."/>
            <person name="Peeters S.H."/>
            <person name="Heuer A."/>
            <person name="Rast P."/>
            <person name="Oberbeckmann S."/>
            <person name="Bunk B."/>
            <person name="Jeske O."/>
            <person name="Meyerdierks A."/>
            <person name="Storesund J.E."/>
            <person name="Kallscheuer N."/>
            <person name="Luecker S."/>
            <person name="Lage O.M."/>
            <person name="Pohl T."/>
            <person name="Merkel B.J."/>
            <person name="Hornburger P."/>
            <person name="Mueller R.-W."/>
            <person name="Bruemmer F."/>
            <person name="Labrenz M."/>
            <person name="Spormann A.M."/>
            <person name="Op den Camp H."/>
            <person name="Overmann J."/>
            <person name="Amann R."/>
            <person name="Jetten M.S.M."/>
            <person name="Mascher T."/>
            <person name="Medema M.H."/>
            <person name="Devos D.P."/>
            <person name="Kaster A.-K."/>
            <person name="Ovreas L."/>
            <person name="Rohde M."/>
            <person name="Galperin M.Y."/>
            <person name="Jogler C."/>
        </authorList>
    </citation>
    <scope>NUCLEOTIDE SEQUENCE [LARGE SCALE GENOMIC DNA]</scope>
    <source>
        <strain evidence="2 3">K22_7</strain>
    </source>
</reference>
<dbReference type="KEGG" id="rlc:K227x_13540"/>
<evidence type="ECO:0000313" key="2">
    <source>
        <dbReference type="EMBL" id="QDT02975.1"/>
    </source>
</evidence>
<organism evidence="2 3">
    <name type="scientific">Rubripirellula lacrimiformis</name>
    <dbReference type="NCBI Taxonomy" id="1930273"/>
    <lineage>
        <taxon>Bacteria</taxon>
        <taxon>Pseudomonadati</taxon>
        <taxon>Planctomycetota</taxon>
        <taxon>Planctomycetia</taxon>
        <taxon>Pirellulales</taxon>
        <taxon>Pirellulaceae</taxon>
        <taxon>Rubripirellula</taxon>
    </lineage>
</organism>
<name>A0A517N773_9BACT</name>
<keyword evidence="3" id="KW-1185">Reference proteome</keyword>
<dbReference type="EMBL" id="CP036525">
    <property type="protein sequence ID" value="QDT02975.1"/>
    <property type="molecule type" value="Genomic_DNA"/>
</dbReference>
<dbReference type="NCBIfam" id="TIGR04138">
    <property type="entry name" value="Plancto_Ver_chp"/>
    <property type="match status" value="1"/>
</dbReference>
<dbReference type="Proteomes" id="UP000318538">
    <property type="component" value="Chromosome"/>
</dbReference>
<evidence type="ECO:0000256" key="1">
    <source>
        <dbReference type="SAM" id="MobiDB-lite"/>
    </source>
</evidence>
<protein>
    <submittedName>
        <fullName evidence="2">Uncharacterized protein</fullName>
    </submittedName>
</protein>
<dbReference type="AlphaFoldDB" id="A0A517N773"/>
<sequence length="162" mass="19066" precursor="true">MFKSNRSPIPIDTHPPDDEFDMKSPLQAMRDLLVEDKRFKIEAYQFIRESLQYAHEHLSETAPSPREGEEFSDESDPNHVTGQQLCEACRQYALQQYGYLAKMVLANWGVHQTSDFGELVYNLIRIEQMRKSDSDRREDFHDVYCFDNAFEPEFEFVAKDDD</sequence>
<feature type="region of interest" description="Disordered" evidence="1">
    <location>
        <begin position="57"/>
        <end position="79"/>
    </location>
</feature>
<dbReference type="InterPro" id="IPR026406">
    <property type="entry name" value="Ver/Plancto_CHP"/>
</dbReference>
<feature type="region of interest" description="Disordered" evidence="1">
    <location>
        <begin position="1"/>
        <end position="23"/>
    </location>
</feature>
<accession>A0A517N773</accession>
<gene>
    <name evidence="2" type="ORF">K227x_13540</name>
</gene>